<evidence type="ECO:0000313" key="3">
    <source>
        <dbReference type="Proteomes" id="UP001050808"/>
    </source>
</evidence>
<accession>A0ABQ3QXZ5</accession>
<evidence type="ECO:0000313" key="2">
    <source>
        <dbReference type="EMBL" id="GHI42147.1"/>
    </source>
</evidence>
<comment type="caution">
    <text evidence="2">The sequence shown here is derived from an EMBL/GenBank/DDBJ whole genome shotgun (WGS) entry which is preliminary data.</text>
</comment>
<sequence length="62" mass="6455">MRVAAAWGYSSQTAGRQQGPTGSGVGMRGVKGGAGRERLAGYGREPGQEPGRDRGQLPQQAR</sequence>
<gene>
    <name evidence="2" type="ORF">Sviol_65550</name>
</gene>
<feature type="compositionally biased region" description="Polar residues" evidence="1">
    <location>
        <begin position="9"/>
        <end position="20"/>
    </location>
</feature>
<name>A0ABQ3QXZ5_9ACTN</name>
<keyword evidence="3" id="KW-1185">Reference proteome</keyword>
<protein>
    <submittedName>
        <fullName evidence="2">Uncharacterized protein</fullName>
    </submittedName>
</protein>
<feature type="region of interest" description="Disordered" evidence="1">
    <location>
        <begin position="1"/>
        <end position="62"/>
    </location>
</feature>
<feature type="compositionally biased region" description="Gly residues" evidence="1">
    <location>
        <begin position="21"/>
        <end position="33"/>
    </location>
</feature>
<dbReference type="Proteomes" id="UP001050808">
    <property type="component" value="Unassembled WGS sequence"/>
</dbReference>
<feature type="compositionally biased region" description="Basic and acidic residues" evidence="1">
    <location>
        <begin position="46"/>
        <end position="55"/>
    </location>
</feature>
<dbReference type="EMBL" id="BNDY01000017">
    <property type="protein sequence ID" value="GHI42147.1"/>
    <property type="molecule type" value="Genomic_DNA"/>
</dbReference>
<reference evidence="2" key="1">
    <citation type="submission" date="2024-05" db="EMBL/GenBank/DDBJ databases">
        <title>Whole genome shotgun sequence of Streptomyces violascens NBRC 12920.</title>
        <authorList>
            <person name="Komaki H."/>
            <person name="Tamura T."/>
        </authorList>
    </citation>
    <scope>NUCLEOTIDE SEQUENCE</scope>
    <source>
        <strain evidence="2">NBRC 12920</strain>
    </source>
</reference>
<organism evidence="2 3">
    <name type="scientific">Streptomyces violascens</name>
    <dbReference type="NCBI Taxonomy" id="67381"/>
    <lineage>
        <taxon>Bacteria</taxon>
        <taxon>Bacillati</taxon>
        <taxon>Actinomycetota</taxon>
        <taxon>Actinomycetes</taxon>
        <taxon>Kitasatosporales</taxon>
        <taxon>Streptomycetaceae</taxon>
        <taxon>Streptomyces</taxon>
    </lineage>
</organism>
<proteinExistence type="predicted"/>
<evidence type="ECO:0000256" key="1">
    <source>
        <dbReference type="SAM" id="MobiDB-lite"/>
    </source>
</evidence>